<accession>A0A433XLZ4</accession>
<gene>
    <name evidence="4" type="ORF">EMQ25_03905</name>
</gene>
<evidence type="ECO:0000256" key="2">
    <source>
        <dbReference type="SAM" id="SignalP"/>
    </source>
</evidence>
<dbReference type="InterPro" id="IPR036709">
    <property type="entry name" value="Autotransporte_beta_dom_sf"/>
</dbReference>
<dbReference type="SMART" id="SM00869">
    <property type="entry name" value="Autotransporter"/>
    <property type="match status" value="1"/>
</dbReference>
<keyword evidence="2" id="KW-0732">Signal</keyword>
<evidence type="ECO:0000313" key="4">
    <source>
        <dbReference type="EMBL" id="RUT35106.1"/>
    </source>
</evidence>
<dbReference type="InterPro" id="IPR005546">
    <property type="entry name" value="Autotransporte_beta"/>
</dbReference>
<dbReference type="NCBIfam" id="TIGR01414">
    <property type="entry name" value="autotrans_barl"/>
    <property type="match status" value="1"/>
</dbReference>
<feature type="chain" id="PRO_5019263124" evidence="2">
    <location>
        <begin position="28"/>
        <end position="643"/>
    </location>
</feature>
<feature type="region of interest" description="Disordered" evidence="1">
    <location>
        <begin position="27"/>
        <end position="168"/>
    </location>
</feature>
<dbReference type="EMBL" id="RZNJ01000001">
    <property type="protein sequence ID" value="RUT35106.1"/>
    <property type="molecule type" value="Genomic_DNA"/>
</dbReference>
<proteinExistence type="predicted"/>
<feature type="signal peptide" evidence="2">
    <location>
        <begin position="1"/>
        <end position="27"/>
    </location>
</feature>
<dbReference type="Gene3D" id="2.40.128.130">
    <property type="entry name" value="Autotransporter beta-domain"/>
    <property type="match status" value="1"/>
</dbReference>
<name>A0A433XLZ4_9HYPH</name>
<dbReference type="OrthoDB" id="7872833at2"/>
<feature type="compositionally biased region" description="Acidic residues" evidence="1">
    <location>
        <begin position="87"/>
        <end position="103"/>
    </location>
</feature>
<evidence type="ECO:0000313" key="5">
    <source>
        <dbReference type="Proteomes" id="UP000281547"/>
    </source>
</evidence>
<dbReference type="AlphaFoldDB" id="A0A433XLZ4"/>
<dbReference type="InterPro" id="IPR006315">
    <property type="entry name" value="OM_autotransptr_brl_dom"/>
</dbReference>
<sequence>MSMGIRGLALPVTVLTFFLVAGTPVTAQHFDPDAEPPPVLPDDPDPEDPHPWEPPDNPLDPEDPDEPGDGGTPDDPQEPDGPGNPDGPDEEPMDPVDPDEQTDPQDPGQPGSGGDDGSEPDPVETEPDETTPPGDDIPDTDDPLPPSIPDSSGGELVAGPPPGDLCYEAESGAEEDFSCYIITDDTLLSPVPVHRWRYDGPMGRRLGAALSGDKGSAWQSALSPFLTMGPAAYSHQEADPEILEIDHASDLHDAVEDHPLITDDPGKATLIPEGSTYRIYTTNRTTLMHEIHDVPVSLTAQGAAVLGGNLHTLVMPLGHELTGGFLDAMQAGPEGMLAALRTPAPLAYAGGAFQPPVLDAIAYQAAVPVRSGWSGWISARGLRLDEDASGPFPGWSASGGSIDGGALYSDGPLQIGLAAGVGSGRINEDVTGDTIDYQGVTVGAQARHDFGEWSLRGGIGLGYHGLQTRRLSFGPDAANAEYDMQTLFADIEASRPIVLGEFDLEPFAGLRVSHVSVEGFTESGSEVFDLAGGGVSSTRFTLYAGARIAASYRLAEGATLRPEGRAQLGYDLSAESEGLAVRFVGDDTGFVITGRTPERFSARIGGGIEMALDDGLSGRVDYDAVFAGSVLAHRFSAGLAYRW</sequence>
<evidence type="ECO:0000259" key="3">
    <source>
        <dbReference type="PROSITE" id="PS51208"/>
    </source>
</evidence>
<evidence type="ECO:0000256" key="1">
    <source>
        <dbReference type="SAM" id="MobiDB-lite"/>
    </source>
</evidence>
<dbReference type="SUPFAM" id="SSF103515">
    <property type="entry name" value="Autotransporter"/>
    <property type="match status" value="1"/>
</dbReference>
<dbReference type="Proteomes" id="UP000281547">
    <property type="component" value="Unassembled WGS sequence"/>
</dbReference>
<dbReference type="GO" id="GO:0019867">
    <property type="term" value="C:outer membrane"/>
    <property type="evidence" value="ECO:0007669"/>
    <property type="project" value="InterPro"/>
</dbReference>
<reference evidence="4 5" key="1">
    <citation type="journal article" date="2016" name="Int. J. Syst. Evol. Microbiol.">
        <title>Arsenicitalea aurantiaca gen. nov., sp. nov., a new member of the family Hyphomicrobiaceae, isolated from high-arsenic sediment.</title>
        <authorList>
            <person name="Mu Y."/>
            <person name="Zhou L."/>
            <person name="Zeng X.C."/>
            <person name="Liu L."/>
            <person name="Pan Y."/>
            <person name="Chen X."/>
            <person name="Wang J."/>
            <person name="Li S."/>
            <person name="Li W.J."/>
            <person name="Wang Y."/>
        </authorList>
    </citation>
    <scope>NUCLEOTIDE SEQUENCE [LARGE SCALE GENOMIC DNA]</scope>
    <source>
        <strain evidence="4 5">42-50</strain>
    </source>
</reference>
<organism evidence="4 5">
    <name type="scientific">Arsenicitalea aurantiaca</name>
    <dbReference type="NCBI Taxonomy" id="1783274"/>
    <lineage>
        <taxon>Bacteria</taxon>
        <taxon>Pseudomonadati</taxon>
        <taxon>Pseudomonadota</taxon>
        <taxon>Alphaproteobacteria</taxon>
        <taxon>Hyphomicrobiales</taxon>
        <taxon>Devosiaceae</taxon>
        <taxon>Arsenicitalea</taxon>
    </lineage>
</organism>
<feature type="domain" description="Autotransporter" evidence="3">
    <location>
        <begin position="368"/>
        <end position="643"/>
    </location>
</feature>
<dbReference type="Pfam" id="PF03797">
    <property type="entry name" value="Autotransporter"/>
    <property type="match status" value="1"/>
</dbReference>
<feature type="compositionally biased region" description="Acidic residues" evidence="1">
    <location>
        <begin position="59"/>
        <end position="68"/>
    </location>
</feature>
<comment type="caution">
    <text evidence="4">The sequence shown here is derived from an EMBL/GenBank/DDBJ whole genome shotgun (WGS) entry which is preliminary data.</text>
</comment>
<keyword evidence="5" id="KW-1185">Reference proteome</keyword>
<feature type="compositionally biased region" description="Acidic residues" evidence="1">
    <location>
        <begin position="116"/>
        <end position="129"/>
    </location>
</feature>
<dbReference type="RefSeq" id="WP_127187226.1">
    <property type="nucleotide sequence ID" value="NZ_RZNJ01000001.1"/>
</dbReference>
<protein>
    <submittedName>
        <fullName evidence="4">Autotransporter domain-containing protein</fullName>
    </submittedName>
</protein>
<dbReference type="PROSITE" id="PS51208">
    <property type="entry name" value="AUTOTRANSPORTER"/>
    <property type="match status" value="1"/>
</dbReference>